<feature type="transmembrane region" description="Helical" evidence="1">
    <location>
        <begin position="69"/>
        <end position="88"/>
    </location>
</feature>
<keyword evidence="1" id="KW-0472">Membrane</keyword>
<name>A0ABQ9GEE5_9NEOP</name>
<evidence type="ECO:0000256" key="1">
    <source>
        <dbReference type="SAM" id="Phobius"/>
    </source>
</evidence>
<sequence>MQVGHASEEESYEGSEEAMAEAVEASSKDKVVGSVCLQFLKLGSGWCGVVILASTFLLLQAAFSACDYWVAYCIVLVAVCFLLSHANPSRFIVNIKLNKWMVLLFVLCYFLLLSLVLCYFLLLSLVMCYFQLPSHTFH</sequence>
<comment type="caution">
    <text evidence="2">The sequence shown here is derived from an EMBL/GenBank/DDBJ whole genome shotgun (WGS) entry which is preliminary data.</text>
</comment>
<feature type="transmembrane region" description="Helical" evidence="1">
    <location>
        <begin position="100"/>
        <end position="132"/>
    </location>
</feature>
<proteinExistence type="predicted"/>
<evidence type="ECO:0000313" key="3">
    <source>
        <dbReference type="Proteomes" id="UP001159363"/>
    </source>
</evidence>
<dbReference type="Proteomes" id="UP001159363">
    <property type="component" value="Chromosome 11"/>
</dbReference>
<evidence type="ECO:0000313" key="2">
    <source>
        <dbReference type="EMBL" id="KAJ8870772.1"/>
    </source>
</evidence>
<reference evidence="2 3" key="1">
    <citation type="submission" date="2023-02" db="EMBL/GenBank/DDBJ databases">
        <title>LHISI_Scaffold_Assembly.</title>
        <authorList>
            <person name="Stuart O.P."/>
            <person name="Cleave R."/>
            <person name="Magrath M.J.L."/>
            <person name="Mikheyev A.S."/>
        </authorList>
    </citation>
    <scope>NUCLEOTIDE SEQUENCE [LARGE SCALE GENOMIC DNA]</scope>
    <source>
        <strain evidence="2">Daus_M_001</strain>
        <tissue evidence="2">Leg muscle</tissue>
    </source>
</reference>
<gene>
    <name evidence="2" type="ORF">PR048_027071</name>
</gene>
<dbReference type="EMBL" id="JARBHB010000012">
    <property type="protein sequence ID" value="KAJ8870772.1"/>
    <property type="molecule type" value="Genomic_DNA"/>
</dbReference>
<keyword evidence="3" id="KW-1185">Reference proteome</keyword>
<feature type="transmembrane region" description="Helical" evidence="1">
    <location>
        <begin position="39"/>
        <end position="63"/>
    </location>
</feature>
<accession>A0ABQ9GEE5</accession>
<protein>
    <submittedName>
        <fullName evidence="2">Uncharacterized protein</fullName>
    </submittedName>
</protein>
<organism evidence="2 3">
    <name type="scientific">Dryococelus australis</name>
    <dbReference type="NCBI Taxonomy" id="614101"/>
    <lineage>
        <taxon>Eukaryota</taxon>
        <taxon>Metazoa</taxon>
        <taxon>Ecdysozoa</taxon>
        <taxon>Arthropoda</taxon>
        <taxon>Hexapoda</taxon>
        <taxon>Insecta</taxon>
        <taxon>Pterygota</taxon>
        <taxon>Neoptera</taxon>
        <taxon>Polyneoptera</taxon>
        <taxon>Phasmatodea</taxon>
        <taxon>Verophasmatodea</taxon>
        <taxon>Anareolatae</taxon>
        <taxon>Phasmatidae</taxon>
        <taxon>Eurycanthinae</taxon>
        <taxon>Dryococelus</taxon>
    </lineage>
</organism>
<keyword evidence="1" id="KW-0812">Transmembrane</keyword>
<keyword evidence="1" id="KW-1133">Transmembrane helix</keyword>